<dbReference type="InterPro" id="IPR004636">
    <property type="entry name" value="AcOrn/SuccOrn_fam"/>
</dbReference>
<dbReference type="OrthoDB" id="9770449at2"/>
<reference evidence="6 7" key="1">
    <citation type="submission" date="2018-10" db="EMBL/GenBank/DDBJ databases">
        <title>Genomic Encyclopedia of Archaeal and Bacterial Type Strains, Phase II (KMG-II): from individual species to whole genera.</title>
        <authorList>
            <person name="Goeker M."/>
        </authorList>
    </citation>
    <scope>NUCLEOTIDE SEQUENCE [LARGE SCALE GENOMIC DNA]</scope>
    <source>
        <strain evidence="6 7">DSM 235</strain>
    </source>
</reference>
<feature type="binding site" evidence="5">
    <location>
        <position position="272"/>
    </location>
    <ligand>
        <name>N(2)-acetyl-L-ornithine</name>
        <dbReference type="ChEBI" id="CHEBI:57805"/>
    </ligand>
</feature>
<feature type="binding site" evidence="5">
    <location>
        <position position="273"/>
    </location>
    <ligand>
        <name>pyridoxal 5'-phosphate</name>
        <dbReference type="ChEBI" id="CHEBI:597326"/>
    </ligand>
</feature>
<dbReference type="GO" id="GO:0005737">
    <property type="term" value="C:cytoplasm"/>
    <property type="evidence" value="ECO:0007669"/>
    <property type="project" value="UniProtKB-SubCell"/>
</dbReference>
<comment type="similarity">
    <text evidence="5">Belongs to the class-III pyridoxal-phosphate-dependent aminotransferase family. ArgD subfamily.</text>
</comment>
<dbReference type="NCBIfam" id="TIGR00707">
    <property type="entry name" value="argD"/>
    <property type="match status" value="1"/>
</dbReference>
<dbReference type="GO" id="GO:0030170">
    <property type="term" value="F:pyridoxal phosphate binding"/>
    <property type="evidence" value="ECO:0007669"/>
    <property type="project" value="InterPro"/>
</dbReference>
<dbReference type="CDD" id="cd00610">
    <property type="entry name" value="OAT_like"/>
    <property type="match status" value="1"/>
</dbReference>
<comment type="pathway">
    <text evidence="5">Amino-acid biosynthesis; L-arginine biosynthesis; N(2)-acetyl-L-ornithine from L-glutamate: step 4/4.</text>
</comment>
<comment type="miscellaneous">
    <text evidence="5">May also have succinyldiaminopimelate aminotransferase activity, thus carrying out the corresponding step in lysine biosynthesis.</text>
</comment>
<dbReference type="Gene3D" id="3.40.640.10">
    <property type="entry name" value="Type I PLP-dependent aspartate aminotransferase-like (Major domain)"/>
    <property type="match status" value="1"/>
</dbReference>
<dbReference type="InterPro" id="IPR015424">
    <property type="entry name" value="PyrdxlP-dep_Trfase"/>
</dbReference>
<dbReference type="UniPathway" id="UPA00068">
    <property type="reaction ID" value="UER00109"/>
</dbReference>
<dbReference type="PIRSF" id="PIRSF000521">
    <property type="entry name" value="Transaminase_4ab_Lys_Orn"/>
    <property type="match status" value="1"/>
</dbReference>
<dbReference type="FunFam" id="3.40.640.10:FF:000004">
    <property type="entry name" value="Acetylornithine aminotransferase"/>
    <property type="match status" value="1"/>
</dbReference>
<dbReference type="GO" id="GO:0042802">
    <property type="term" value="F:identical protein binding"/>
    <property type="evidence" value="ECO:0007669"/>
    <property type="project" value="TreeGrafter"/>
</dbReference>
<feature type="binding site" evidence="5">
    <location>
        <begin position="215"/>
        <end position="218"/>
    </location>
    <ligand>
        <name>pyridoxal 5'-phosphate</name>
        <dbReference type="ChEBI" id="CHEBI:597326"/>
    </ligand>
</feature>
<dbReference type="AlphaFoldDB" id="A0A495V2N6"/>
<dbReference type="EC" id="2.6.1.11" evidence="5"/>
<evidence type="ECO:0000313" key="7">
    <source>
        <dbReference type="Proteomes" id="UP000274556"/>
    </source>
</evidence>
<feature type="binding site" evidence="5">
    <location>
        <position position="131"/>
    </location>
    <ligand>
        <name>N(2)-acetyl-L-ornithine</name>
        <dbReference type="ChEBI" id="CHEBI:57805"/>
    </ligand>
</feature>
<feature type="modified residue" description="N6-(pyridoxal phosphate)lysine" evidence="5">
    <location>
        <position position="244"/>
    </location>
</feature>
<feature type="binding site" evidence="5">
    <location>
        <position position="128"/>
    </location>
    <ligand>
        <name>pyridoxal 5'-phosphate</name>
        <dbReference type="ChEBI" id="CHEBI:597326"/>
    </ligand>
</feature>
<keyword evidence="2 5" id="KW-0028">Amino-acid biosynthesis</keyword>
<evidence type="ECO:0000256" key="4">
    <source>
        <dbReference type="ARBA" id="ARBA00022898"/>
    </source>
</evidence>
<dbReference type="Gene3D" id="3.90.1150.10">
    <property type="entry name" value="Aspartate Aminotransferase, domain 1"/>
    <property type="match status" value="1"/>
</dbReference>
<evidence type="ECO:0000256" key="2">
    <source>
        <dbReference type="ARBA" id="ARBA00022605"/>
    </source>
</evidence>
<dbReference type="Pfam" id="PF00202">
    <property type="entry name" value="Aminotran_3"/>
    <property type="match status" value="1"/>
</dbReference>
<proteinExistence type="inferred from homology"/>
<comment type="caution">
    <text evidence="6">The sequence shown here is derived from an EMBL/GenBank/DDBJ whole genome shotgun (WGS) entry which is preliminary data.</text>
</comment>
<name>A0A495V2N6_9GAMM</name>
<keyword evidence="1 5" id="KW-0032">Aminotransferase</keyword>
<dbReference type="NCBIfam" id="NF002325">
    <property type="entry name" value="PRK01278.1"/>
    <property type="match status" value="1"/>
</dbReference>
<comment type="subunit">
    <text evidence="5">Homodimer.</text>
</comment>
<evidence type="ECO:0000256" key="5">
    <source>
        <dbReference type="HAMAP-Rule" id="MF_01107"/>
    </source>
</evidence>
<comment type="subcellular location">
    <subcellularLocation>
        <location evidence="5">Cytoplasm</location>
    </subcellularLocation>
</comment>
<dbReference type="PANTHER" id="PTHR11986:SF79">
    <property type="entry name" value="ACETYLORNITHINE AMINOTRANSFERASE, MITOCHONDRIAL"/>
    <property type="match status" value="1"/>
</dbReference>
<dbReference type="InterPro" id="IPR015422">
    <property type="entry name" value="PyrdxlP-dep_Trfase_small"/>
</dbReference>
<accession>A0A495V2N6</accession>
<comment type="catalytic activity">
    <reaction evidence="5">
        <text>N(2)-acetyl-L-ornithine + 2-oxoglutarate = N-acetyl-L-glutamate 5-semialdehyde + L-glutamate</text>
        <dbReference type="Rhea" id="RHEA:18049"/>
        <dbReference type="ChEBI" id="CHEBI:16810"/>
        <dbReference type="ChEBI" id="CHEBI:29123"/>
        <dbReference type="ChEBI" id="CHEBI:29985"/>
        <dbReference type="ChEBI" id="CHEBI:57805"/>
        <dbReference type="EC" id="2.6.1.11"/>
    </reaction>
</comment>
<dbReference type="EMBL" id="RBXL01000001">
    <property type="protein sequence ID" value="RKT43682.1"/>
    <property type="molecule type" value="Genomic_DNA"/>
</dbReference>
<organism evidence="6 7">
    <name type="scientific">Thiocapsa rosea</name>
    <dbReference type="NCBI Taxonomy" id="69360"/>
    <lineage>
        <taxon>Bacteria</taxon>
        <taxon>Pseudomonadati</taxon>
        <taxon>Pseudomonadota</taxon>
        <taxon>Gammaproteobacteria</taxon>
        <taxon>Chromatiales</taxon>
        <taxon>Chromatiaceae</taxon>
        <taxon>Thiocapsa</taxon>
    </lineage>
</organism>
<protein>
    <recommendedName>
        <fullName evidence="5">Acetylornithine aminotransferase</fullName>
        <shortName evidence="5">ACOAT</shortName>
        <ecNumber evidence="5">2.6.1.11</ecNumber>
    </recommendedName>
</protein>
<keyword evidence="5" id="KW-0055">Arginine biosynthesis</keyword>
<dbReference type="InterPro" id="IPR005814">
    <property type="entry name" value="Aminotrans_3"/>
</dbReference>
<dbReference type="InterPro" id="IPR049704">
    <property type="entry name" value="Aminotrans_3_PPA_site"/>
</dbReference>
<feature type="binding site" evidence="5">
    <location>
        <begin position="96"/>
        <end position="97"/>
    </location>
    <ligand>
        <name>pyridoxal 5'-phosphate</name>
        <dbReference type="ChEBI" id="CHEBI:597326"/>
    </ligand>
</feature>
<comment type="cofactor">
    <cofactor evidence="5">
        <name>pyridoxal 5'-phosphate</name>
        <dbReference type="ChEBI" id="CHEBI:597326"/>
    </cofactor>
    <text evidence="5">Binds 1 pyridoxal phosphate per subunit.</text>
</comment>
<dbReference type="RefSeq" id="WP_120796221.1">
    <property type="nucleotide sequence ID" value="NZ_RBXL01000001.1"/>
</dbReference>
<dbReference type="PROSITE" id="PS00600">
    <property type="entry name" value="AA_TRANSFER_CLASS_3"/>
    <property type="match status" value="1"/>
</dbReference>
<dbReference type="PANTHER" id="PTHR11986">
    <property type="entry name" value="AMINOTRANSFERASE CLASS III"/>
    <property type="match status" value="1"/>
</dbReference>
<keyword evidence="7" id="KW-1185">Reference proteome</keyword>
<evidence type="ECO:0000256" key="1">
    <source>
        <dbReference type="ARBA" id="ARBA00022576"/>
    </source>
</evidence>
<dbReference type="InterPro" id="IPR015421">
    <property type="entry name" value="PyrdxlP-dep_Trfase_major"/>
</dbReference>
<keyword evidence="4 5" id="KW-0663">Pyridoxal phosphate</keyword>
<dbReference type="GO" id="GO:0006526">
    <property type="term" value="P:L-arginine biosynthetic process"/>
    <property type="evidence" value="ECO:0007669"/>
    <property type="project" value="UniProtKB-UniRule"/>
</dbReference>
<dbReference type="SUPFAM" id="SSF53383">
    <property type="entry name" value="PLP-dependent transferases"/>
    <property type="match status" value="1"/>
</dbReference>
<evidence type="ECO:0000313" key="6">
    <source>
        <dbReference type="EMBL" id="RKT43682.1"/>
    </source>
</evidence>
<evidence type="ECO:0000256" key="3">
    <source>
        <dbReference type="ARBA" id="ARBA00022679"/>
    </source>
</evidence>
<dbReference type="InterPro" id="IPR050103">
    <property type="entry name" value="Class-III_PLP-dep_AT"/>
</dbReference>
<keyword evidence="5" id="KW-0963">Cytoplasm</keyword>
<gene>
    <name evidence="5" type="primary">argD</name>
    <name evidence="6" type="ORF">BDD21_1036</name>
</gene>
<sequence>MTEPLMATYKRLPVAFARGEGVWLWDTEGRRYLDALSGIAVCGLGHAHPAVRDALCEQAGLLVHTSNLYRITEQERLGAILTEMSGMDRVFFGNSGAEANEAAIKIARLYAHRRGVENPAILVAENSFHGRTLATLSATGNRKVQAGFEPLVQGFVRVPYDDVEAIETAAANRPNIVAILVEPIQGEGGIRIPAPDYGQRLRELCDRHGWLLICDEIQTGMGRTGRWFGHEHGGTFPDVVTLAKGLANGVPIGACLARGAAAEVFGPGAHGSTFGGNPLVCRAARAVLETIVDEDLIANAAEQGAYLLEGFRTALSGVPGVVEVRGRGLMLGIELDRPCADLVVQALEAGLLINVTADRVIRLLPPLILARAEADRLLEGLTALIKRWLSDA</sequence>
<dbReference type="Proteomes" id="UP000274556">
    <property type="component" value="Unassembled WGS sequence"/>
</dbReference>
<dbReference type="HAMAP" id="MF_01107">
    <property type="entry name" value="ArgD_aminotrans_3"/>
    <property type="match status" value="1"/>
</dbReference>
<keyword evidence="3 5" id="KW-0808">Transferase</keyword>
<dbReference type="GO" id="GO:0003992">
    <property type="term" value="F:N2-acetyl-L-ornithine:2-oxoglutarate 5-aminotransferase activity"/>
    <property type="evidence" value="ECO:0007669"/>
    <property type="project" value="UniProtKB-UniRule"/>
</dbReference>